<dbReference type="EnsemblPlants" id="QL01p006817:mrna">
    <property type="protein sequence ID" value="QL01p006817:mrna"/>
    <property type="gene ID" value="QL01p006817"/>
</dbReference>
<keyword evidence="5" id="KW-1185">Reference proteome</keyword>
<comment type="similarity">
    <text evidence="1 3">Belongs to the glycosyl hydrolase 1 family.</text>
</comment>
<evidence type="ECO:0000313" key="4">
    <source>
        <dbReference type="EnsemblPlants" id="QL01p006817:mrna"/>
    </source>
</evidence>
<dbReference type="Gene3D" id="3.20.20.80">
    <property type="entry name" value="Glycosidases"/>
    <property type="match status" value="2"/>
</dbReference>
<dbReference type="InterPro" id="IPR033132">
    <property type="entry name" value="GH_1_N_CS"/>
</dbReference>
<reference evidence="4 5" key="1">
    <citation type="journal article" date="2016" name="G3 (Bethesda)">
        <title>First Draft Assembly and Annotation of the Genome of a California Endemic Oak Quercus lobata Nee (Fagaceae).</title>
        <authorList>
            <person name="Sork V.L."/>
            <person name="Fitz-Gibbon S.T."/>
            <person name="Puiu D."/>
            <person name="Crepeau M."/>
            <person name="Gugger P.F."/>
            <person name="Sherman R."/>
            <person name="Stevens K."/>
            <person name="Langley C.H."/>
            <person name="Pellegrini M."/>
            <person name="Salzberg S.L."/>
        </authorList>
    </citation>
    <scope>NUCLEOTIDE SEQUENCE [LARGE SCALE GENOMIC DNA]</scope>
    <source>
        <strain evidence="4 5">cv. SW786</strain>
    </source>
</reference>
<dbReference type="GO" id="GO:0008422">
    <property type="term" value="F:beta-glucosidase activity"/>
    <property type="evidence" value="ECO:0007669"/>
    <property type="project" value="TreeGrafter"/>
</dbReference>
<dbReference type="InParanoid" id="A0A7N2QX27"/>
<dbReference type="Proteomes" id="UP000594261">
    <property type="component" value="Chromosome 1"/>
</dbReference>
<protein>
    <recommendedName>
        <fullName evidence="6">Beta-glucosidase</fullName>
    </recommendedName>
</protein>
<sequence>MAASSWLHVYPRGFQDIWLYIKRKYHNPLIYIENGIDEFNNATLSLKEALVDPQRIDYYHKNLLYLHRATNHDTSFSRTSFPRGFIFGTASASYQYEGAAKEDGRGPSIWDTYTHEHPGLFLFLSPTI</sequence>
<reference evidence="4" key="2">
    <citation type="submission" date="2021-01" db="UniProtKB">
        <authorList>
            <consortium name="EnsemblPlants"/>
        </authorList>
    </citation>
    <scope>IDENTIFICATION</scope>
</reference>
<name>A0A7N2QX27_QUELO</name>
<proteinExistence type="inferred from homology"/>
<dbReference type="InterPro" id="IPR017853">
    <property type="entry name" value="GH"/>
</dbReference>
<dbReference type="Pfam" id="PF00232">
    <property type="entry name" value="Glyco_hydro_1"/>
    <property type="match status" value="2"/>
</dbReference>
<dbReference type="GO" id="GO:0019762">
    <property type="term" value="P:glucosinolate catabolic process"/>
    <property type="evidence" value="ECO:0007669"/>
    <property type="project" value="TreeGrafter"/>
</dbReference>
<organism evidence="4 5">
    <name type="scientific">Quercus lobata</name>
    <name type="common">Valley oak</name>
    <dbReference type="NCBI Taxonomy" id="97700"/>
    <lineage>
        <taxon>Eukaryota</taxon>
        <taxon>Viridiplantae</taxon>
        <taxon>Streptophyta</taxon>
        <taxon>Embryophyta</taxon>
        <taxon>Tracheophyta</taxon>
        <taxon>Spermatophyta</taxon>
        <taxon>Magnoliopsida</taxon>
        <taxon>eudicotyledons</taxon>
        <taxon>Gunneridae</taxon>
        <taxon>Pentapetalae</taxon>
        <taxon>rosids</taxon>
        <taxon>fabids</taxon>
        <taxon>Fagales</taxon>
        <taxon>Fagaceae</taxon>
        <taxon>Quercus</taxon>
    </lineage>
</organism>
<evidence type="ECO:0000256" key="3">
    <source>
        <dbReference type="RuleBase" id="RU003690"/>
    </source>
</evidence>
<evidence type="ECO:0000313" key="5">
    <source>
        <dbReference type="Proteomes" id="UP000594261"/>
    </source>
</evidence>
<dbReference type="PANTHER" id="PTHR10353:SF318">
    <property type="entry name" value="BETA-GLUCOSIDASE 31-RELATED"/>
    <property type="match status" value="1"/>
</dbReference>
<dbReference type="SUPFAM" id="SSF51445">
    <property type="entry name" value="(Trans)glycosidases"/>
    <property type="match status" value="2"/>
</dbReference>
<dbReference type="InterPro" id="IPR001360">
    <property type="entry name" value="Glyco_hydro_1"/>
</dbReference>
<dbReference type="GO" id="GO:0005975">
    <property type="term" value="P:carbohydrate metabolic process"/>
    <property type="evidence" value="ECO:0007669"/>
    <property type="project" value="InterPro"/>
</dbReference>
<keyword evidence="2" id="KW-0378">Hydrolase</keyword>
<evidence type="ECO:0000256" key="2">
    <source>
        <dbReference type="ARBA" id="ARBA00022801"/>
    </source>
</evidence>
<dbReference type="PROSITE" id="PS00653">
    <property type="entry name" value="GLYCOSYL_HYDROL_F1_2"/>
    <property type="match status" value="1"/>
</dbReference>
<dbReference type="EMBL" id="LRBV02000001">
    <property type="status" value="NOT_ANNOTATED_CDS"/>
    <property type="molecule type" value="Genomic_DNA"/>
</dbReference>
<dbReference type="Gramene" id="QL01p006817:mrna">
    <property type="protein sequence ID" value="QL01p006817:mrna"/>
    <property type="gene ID" value="QL01p006817"/>
</dbReference>
<accession>A0A7N2QX27</accession>
<dbReference type="PANTHER" id="PTHR10353">
    <property type="entry name" value="GLYCOSYL HYDROLASE"/>
    <property type="match status" value="1"/>
</dbReference>
<evidence type="ECO:0008006" key="6">
    <source>
        <dbReference type="Google" id="ProtNLM"/>
    </source>
</evidence>
<evidence type="ECO:0000256" key="1">
    <source>
        <dbReference type="ARBA" id="ARBA00010838"/>
    </source>
</evidence>
<dbReference type="AlphaFoldDB" id="A0A7N2QX27"/>
<dbReference type="GO" id="GO:0009651">
    <property type="term" value="P:response to salt stress"/>
    <property type="evidence" value="ECO:0007669"/>
    <property type="project" value="TreeGrafter"/>
</dbReference>